<comment type="similarity">
    <text evidence="1">Belongs to the transglycosylase family. Rpf subfamily.</text>
</comment>
<accession>A0ABW2BYC1</accession>
<evidence type="ECO:0000259" key="5">
    <source>
        <dbReference type="PROSITE" id="PS51109"/>
    </source>
</evidence>
<dbReference type="InterPro" id="IPR011098">
    <property type="entry name" value="G5_dom"/>
</dbReference>
<name>A0ABW2BYC1_9PSEU</name>
<keyword evidence="4" id="KW-1133">Transmembrane helix</keyword>
<reference evidence="7" key="1">
    <citation type="journal article" date="2019" name="Int. J. Syst. Evol. Microbiol.">
        <title>The Global Catalogue of Microorganisms (GCM) 10K type strain sequencing project: providing services to taxonomists for standard genome sequencing and annotation.</title>
        <authorList>
            <consortium name="The Broad Institute Genomics Platform"/>
            <consortium name="The Broad Institute Genome Sequencing Center for Infectious Disease"/>
            <person name="Wu L."/>
            <person name="Ma J."/>
        </authorList>
    </citation>
    <scope>NUCLEOTIDE SEQUENCE [LARGE SCALE GENOMIC DNA]</scope>
    <source>
        <strain evidence="7">KCTC 32255</strain>
    </source>
</reference>
<dbReference type="Pfam" id="PF03990">
    <property type="entry name" value="DUF348"/>
    <property type="match status" value="3"/>
</dbReference>
<comment type="caution">
    <text evidence="6">The sequence shown here is derived from an EMBL/GenBank/DDBJ whole genome shotgun (WGS) entry which is preliminary data.</text>
</comment>
<sequence>MAQLDRPTTDFHWPEYDADIGEFSPSPAVTPQDVHAVLGPQAEAMLRDLDVDVDELIRLVNAETTVLPVIPDYIPDDIVEAYAPAREPEPEESGLATAIRTWKQRFLKGAVVAVLVSLTGGGAAALAMNKSVTLNVDGKTQTVNTFGSTVGDVLDDAGITIGKHDALSPSPNAAVGHGGVVQLERGRQLTLIVDGKQRETWVRATTVEEAMKQLDMGKMLSNGAVLSAPRDGSVPLDGMTLEVKTQKDITLFDGGNKPRTVTTNAVTVKEFLATQEIKLGERDSVEKGLKRKLVDGAELRIVRTGVSTINIKEPIEPPVKTIEDPEMPAGTEKVKQQGKAGEKLVTYRVTRRNNVEVSREELEVKVLSKAVPRIVIVGTKQLVISDAAVWDRLAFCESSGNWSINTGNGYYGGLQFNKQTWDAYGGGQYAAYPHQASREQQIAIATKLRDARNGYSAWPHCAQKLGLPT</sequence>
<dbReference type="RefSeq" id="WP_390183632.1">
    <property type="nucleotide sequence ID" value="NZ_BAABLA010000114.1"/>
</dbReference>
<dbReference type="Gene3D" id="1.10.530.10">
    <property type="match status" value="1"/>
</dbReference>
<dbReference type="CDD" id="cd13925">
    <property type="entry name" value="RPF"/>
    <property type="match status" value="1"/>
</dbReference>
<keyword evidence="2" id="KW-0732">Signal</keyword>
<dbReference type="SUPFAM" id="SSF53955">
    <property type="entry name" value="Lysozyme-like"/>
    <property type="match status" value="1"/>
</dbReference>
<evidence type="ECO:0000256" key="3">
    <source>
        <dbReference type="ARBA" id="ARBA00022801"/>
    </source>
</evidence>
<dbReference type="InterPro" id="IPR007137">
    <property type="entry name" value="DUF348"/>
</dbReference>
<evidence type="ECO:0000256" key="2">
    <source>
        <dbReference type="ARBA" id="ARBA00022729"/>
    </source>
</evidence>
<dbReference type="InterPro" id="IPR010618">
    <property type="entry name" value="RPF"/>
</dbReference>
<dbReference type="SMART" id="SM01208">
    <property type="entry name" value="G5"/>
    <property type="match status" value="1"/>
</dbReference>
<evidence type="ECO:0000256" key="1">
    <source>
        <dbReference type="ARBA" id="ARBA00010830"/>
    </source>
</evidence>
<evidence type="ECO:0000313" key="6">
    <source>
        <dbReference type="EMBL" id="MFC6867345.1"/>
    </source>
</evidence>
<keyword evidence="4" id="KW-0472">Membrane</keyword>
<feature type="domain" description="G5" evidence="5">
    <location>
        <begin position="301"/>
        <end position="381"/>
    </location>
</feature>
<keyword evidence="7" id="KW-1185">Reference proteome</keyword>
<keyword evidence="4" id="KW-0812">Transmembrane</keyword>
<evidence type="ECO:0000313" key="7">
    <source>
        <dbReference type="Proteomes" id="UP001596337"/>
    </source>
</evidence>
<gene>
    <name evidence="6" type="ORF">ACFQGD_09295</name>
</gene>
<organism evidence="6 7">
    <name type="scientific">Haloechinothrix salitolerans</name>
    <dbReference type="NCBI Taxonomy" id="926830"/>
    <lineage>
        <taxon>Bacteria</taxon>
        <taxon>Bacillati</taxon>
        <taxon>Actinomycetota</taxon>
        <taxon>Actinomycetes</taxon>
        <taxon>Pseudonocardiales</taxon>
        <taxon>Pseudonocardiaceae</taxon>
        <taxon>Haloechinothrix</taxon>
    </lineage>
</organism>
<dbReference type="InterPro" id="IPR023346">
    <property type="entry name" value="Lysozyme-like_dom_sf"/>
</dbReference>
<dbReference type="Pfam" id="PF07501">
    <property type="entry name" value="G5"/>
    <property type="match status" value="1"/>
</dbReference>
<feature type="transmembrane region" description="Helical" evidence="4">
    <location>
        <begin position="109"/>
        <end position="128"/>
    </location>
</feature>
<keyword evidence="3" id="KW-0378">Hydrolase</keyword>
<dbReference type="PROSITE" id="PS51109">
    <property type="entry name" value="G5"/>
    <property type="match status" value="1"/>
</dbReference>
<protein>
    <submittedName>
        <fullName evidence="6">Ubiquitin-like domain-containing protein</fullName>
    </submittedName>
</protein>
<dbReference type="Pfam" id="PF06737">
    <property type="entry name" value="Transglycosylas"/>
    <property type="match status" value="1"/>
</dbReference>
<dbReference type="Gene3D" id="2.20.230.10">
    <property type="entry name" value="Resuscitation-promoting factor rpfb"/>
    <property type="match status" value="1"/>
</dbReference>
<dbReference type="Proteomes" id="UP001596337">
    <property type="component" value="Unassembled WGS sequence"/>
</dbReference>
<evidence type="ECO:0000256" key="4">
    <source>
        <dbReference type="SAM" id="Phobius"/>
    </source>
</evidence>
<proteinExistence type="inferred from homology"/>
<dbReference type="EMBL" id="JBHSXX010000001">
    <property type="protein sequence ID" value="MFC6867345.1"/>
    <property type="molecule type" value="Genomic_DNA"/>
</dbReference>